<name>A0A1A9X322_9MUSC</name>
<evidence type="ECO:0000313" key="1">
    <source>
        <dbReference type="EnsemblMetazoa" id="GBRI042507-PA"/>
    </source>
</evidence>
<reference evidence="2" key="1">
    <citation type="submission" date="2014-03" db="EMBL/GenBank/DDBJ databases">
        <authorList>
            <person name="Aksoy S."/>
            <person name="Warren W."/>
            <person name="Wilson R.K."/>
        </authorList>
    </citation>
    <scope>NUCLEOTIDE SEQUENCE [LARGE SCALE GENOMIC DNA]</scope>
    <source>
        <strain evidence="2">IAEA</strain>
    </source>
</reference>
<dbReference type="Proteomes" id="UP000091820">
    <property type="component" value="Unassembled WGS sequence"/>
</dbReference>
<dbReference type="VEuPathDB" id="VectorBase:GBRI042507"/>
<dbReference type="STRING" id="37001.A0A1A9X322"/>
<proteinExistence type="predicted"/>
<evidence type="ECO:0008006" key="3">
    <source>
        <dbReference type="Google" id="ProtNLM"/>
    </source>
</evidence>
<sequence>MDYLEDEMFEEHLDEEYQNLDIEEGLNKLETKINNCEQSICKSNKVLRRKQELVLTLLKTHLHNFQFLVITKKRKAQQRWRRRQAMLRNLFIQILWEKQTNCLQTLPMIINPQILFRGVSSTKLERAEKPKENNRDYFDSILQTFTREQWLETLHISRNTFSMLCKRLNQNVSKAEVCYPVEKRVIISLYAFATGTSFHYIASLFNVPLIEIREILKWFVKTFLKQMGSSLLVMPNEDHEFLEIRTAFQQASYMPPVAVGVLSIFELSVDGKRIGAKVQGYDRVIVQVIIDDRLLFRKVEIAGNKPSLFLRNNCEVNYIRWPKIFGRPVSCFVAAPKDYPLRTWLMKSYDNPKKTYEFDFNEAMDNLYIFPDVALQRLFGRWKILSSSEFIESQLKGNIAKVCCALHNLLEEVEEFYDDNWLGNMDISKYSYTFRSQLTQYYDDCREALEMRDFLARCIGWSQKLDE</sequence>
<dbReference type="EnsemblMetazoa" id="GBRI042507-RA">
    <property type="protein sequence ID" value="GBRI042507-PA"/>
    <property type="gene ID" value="GBRI042507"/>
</dbReference>
<dbReference type="AlphaFoldDB" id="A0A1A9X322"/>
<organism evidence="1 2">
    <name type="scientific">Glossina brevipalpis</name>
    <dbReference type="NCBI Taxonomy" id="37001"/>
    <lineage>
        <taxon>Eukaryota</taxon>
        <taxon>Metazoa</taxon>
        <taxon>Ecdysozoa</taxon>
        <taxon>Arthropoda</taxon>
        <taxon>Hexapoda</taxon>
        <taxon>Insecta</taxon>
        <taxon>Pterygota</taxon>
        <taxon>Neoptera</taxon>
        <taxon>Endopterygota</taxon>
        <taxon>Diptera</taxon>
        <taxon>Brachycera</taxon>
        <taxon>Muscomorpha</taxon>
        <taxon>Hippoboscoidea</taxon>
        <taxon>Glossinidae</taxon>
        <taxon>Glossina</taxon>
    </lineage>
</organism>
<reference evidence="1" key="2">
    <citation type="submission" date="2020-05" db="UniProtKB">
        <authorList>
            <consortium name="EnsemblMetazoa"/>
        </authorList>
    </citation>
    <scope>IDENTIFICATION</scope>
    <source>
        <strain evidence="1">IAEA</strain>
    </source>
</reference>
<protein>
    <recommendedName>
        <fullName evidence="3">DDE Tnp4 domain-containing protein</fullName>
    </recommendedName>
</protein>
<evidence type="ECO:0000313" key="2">
    <source>
        <dbReference type="Proteomes" id="UP000091820"/>
    </source>
</evidence>
<keyword evidence="2" id="KW-1185">Reference proteome</keyword>
<accession>A0A1A9X322</accession>